<sequence>MTRTYRYGPPLSFETATGFPFYWIYAADQTHTAVWEAGFCKNPAILPGCFTFDHGAESGLIPSLSFDRTLRLFDLSGVAASRMGIYDAQRDIEYDWCQWFGVELDQMLEEYKGEVHGFAYPSRRHPGARAYAISSRVRDALASGLAVDARQFADTAEYAELLIDPSFVRRDCL</sequence>
<evidence type="ECO:0000313" key="3">
    <source>
        <dbReference type="Proteomes" id="UP000479335"/>
    </source>
</evidence>
<dbReference type="InterPro" id="IPR014914">
    <property type="entry name" value="RES_dom"/>
</dbReference>
<evidence type="ECO:0000259" key="1">
    <source>
        <dbReference type="Pfam" id="PF08808"/>
    </source>
</evidence>
<evidence type="ECO:0000313" key="2">
    <source>
        <dbReference type="EMBL" id="MYM22984.1"/>
    </source>
</evidence>
<protein>
    <submittedName>
        <fullName evidence="2">RES domain-containing protein</fullName>
    </submittedName>
</protein>
<dbReference type="EMBL" id="WWCN01000005">
    <property type="protein sequence ID" value="MYM22984.1"/>
    <property type="molecule type" value="Genomic_DNA"/>
</dbReference>
<gene>
    <name evidence="2" type="ORF">GTP46_10040</name>
</gene>
<feature type="domain" description="RES" evidence="1">
    <location>
        <begin position="24"/>
        <end position="143"/>
    </location>
</feature>
<keyword evidence="3" id="KW-1185">Reference proteome</keyword>
<dbReference type="RefSeq" id="WP_161006481.1">
    <property type="nucleotide sequence ID" value="NZ_WWCN01000005.1"/>
</dbReference>
<accession>A0A6L8KAT1</accession>
<dbReference type="Pfam" id="PF08808">
    <property type="entry name" value="RES"/>
    <property type="match status" value="1"/>
</dbReference>
<organism evidence="2 3">
    <name type="scientific">Duganella flavida</name>
    <dbReference type="NCBI Taxonomy" id="2692175"/>
    <lineage>
        <taxon>Bacteria</taxon>
        <taxon>Pseudomonadati</taxon>
        <taxon>Pseudomonadota</taxon>
        <taxon>Betaproteobacteria</taxon>
        <taxon>Burkholderiales</taxon>
        <taxon>Oxalobacteraceae</taxon>
        <taxon>Telluria group</taxon>
        <taxon>Duganella</taxon>
    </lineage>
</organism>
<dbReference type="Proteomes" id="UP000479335">
    <property type="component" value="Unassembled WGS sequence"/>
</dbReference>
<dbReference type="AlphaFoldDB" id="A0A6L8KAT1"/>
<proteinExistence type="predicted"/>
<reference evidence="2 3" key="1">
    <citation type="submission" date="2019-12" db="EMBL/GenBank/DDBJ databases">
        <title>Novel species isolated from a subtropical stream in China.</title>
        <authorList>
            <person name="Lu H."/>
        </authorList>
    </citation>
    <scope>NUCLEOTIDE SEQUENCE [LARGE SCALE GENOMIC DNA]</scope>
    <source>
        <strain evidence="2 3">FT135W</strain>
    </source>
</reference>
<comment type="caution">
    <text evidence="2">The sequence shown here is derived from an EMBL/GenBank/DDBJ whole genome shotgun (WGS) entry which is preliminary data.</text>
</comment>
<name>A0A6L8KAT1_9BURK</name>